<feature type="compositionally biased region" description="Basic and acidic residues" evidence="1">
    <location>
        <begin position="30"/>
        <end position="60"/>
    </location>
</feature>
<name>A0A6G1FYI4_9PEZI</name>
<dbReference type="SMART" id="SM01273">
    <property type="entry name" value="Mago-bind"/>
    <property type="match status" value="1"/>
</dbReference>
<dbReference type="EMBL" id="ML975164">
    <property type="protein sequence ID" value="KAF1810907.1"/>
    <property type="molecule type" value="Genomic_DNA"/>
</dbReference>
<organism evidence="3">
    <name type="scientific">Eremomyces bilateralis CBS 781.70</name>
    <dbReference type="NCBI Taxonomy" id="1392243"/>
    <lineage>
        <taxon>Eukaryota</taxon>
        <taxon>Fungi</taxon>
        <taxon>Dikarya</taxon>
        <taxon>Ascomycota</taxon>
        <taxon>Pezizomycotina</taxon>
        <taxon>Dothideomycetes</taxon>
        <taxon>Dothideomycetes incertae sedis</taxon>
        <taxon>Eremomycetales</taxon>
        <taxon>Eremomycetaceae</taxon>
        <taxon>Eremomyces</taxon>
    </lineage>
</organism>
<evidence type="ECO:0000256" key="1">
    <source>
        <dbReference type="SAM" id="MobiDB-lite"/>
    </source>
</evidence>
<dbReference type="PANTHER" id="PTHR22959">
    <property type="entry name" value="PYM PROTEIN"/>
    <property type="match status" value="1"/>
</dbReference>
<feature type="compositionally biased region" description="Low complexity" evidence="1">
    <location>
        <begin position="94"/>
        <end position="113"/>
    </location>
</feature>
<dbReference type="RefSeq" id="XP_033532538.1">
    <property type="nucleotide sequence ID" value="XM_033683307.1"/>
</dbReference>
<dbReference type="GO" id="GO:0003723">
    <property type="term" value="F:RNA binding"/>
    <property type="evidence" value="ECO:0007669"/>
    <property type="project" value="TreeGrafter"/>
</dbReference>
<dbReference type="AlphaFoldDB" id="A0A6G1FYI4"/>
<dbReference type="InterPro" id="IPR039333">
    <property type="entry name" value="PYM1"/>
</dbReference>
<proteinExistence type="predicted"/>
<accession>A0A6G1FYI4</accession>
<reference evidence="5" key="2">
    <citation type="submission" date="2020-04" db="EMBL/GenBank/DDBJ databases">
        <authorList>
            <consortium name="NCBI Genome Project"/>
        </authorList>
    </citation>
    <scope>NUCLEOTIDE SEQUENCE</scope>
    <source>
        <strain evidence="5">CBS 781.70</strain>
    </source>
</reference>
<gene>
    <name evidence="3 5" type="ORF">P152DRAFT_87563</name>
</gene>
<dbReference type="OrthoDB" id="21625at2759"/>
<reference evidence="5" key="3">
    <citation type="submission" date="2025-04" db="UniProtKB">
        <authorList>
            <consortium name="RefSeq"/>
        </authorList>
    </citation>
    <scope>IDENTIFICATION</scope>
    <source>
        <strain evidence="5">CBS 781.70</strain>
    </source>
</reference>
<dbReference type="GeneID" id="54423877"/>
<feature type="domain" description="WIBG Mago-binding" evidence="2">
    <location>
        <begin position="18"/>
        <end position="44"/>
    </location>
</feature>
<keyword evidence="4" id="KW-1185">Reference proteome</keyword>
<dbReference type="Pfam" id="PF09282">
    <property type="entry name" value="Mago-bind"/>
    <property type="match status" value="1"/>
</dbReference>
<evidence type="ECO:0000313" key="4">
    <source>
        <dbReference type="Proteomes" id="UP000504638"/>
    </source>
</evidence>
<dbReference type="GO" id="GO:0005737">
    <property type="term" value="C:cytoplasm"/>
    <property type="evidence" value="ECO:0007669"/>
    <property type="project" value="TreeGrafter"/>
</dbReference>
<sequence length="199" mass="20924">MPPPTNPSKSGITTDRAGTSVIPSSVRPDGTVRKEIKVRPGYRPPEDVEVYKNRTAEAWKNRYAGGVPGAEAVGAEREGKAGKNAKRRERRKAAAAAGGSDAGGEDTATATATTEPVVVAGSGETATAPEPSAADAKEKEARKIAKKLRQARELRAKKDQGDSLLPEQVAKVIKIQELVRQLDALGFDANAERKGESAG</sequence>
<reference evidence="3 5" key="1">
    <citation type="submission" date="2020-01" db="EMBL/GenBank/DDBJ databases">
        <authorList>
            <consortium name="DOE Joint Genome Institute"/>
            <person name="Haridas S."/>
            <person name="Albert R."/>
            <person name="Binder M."/>
            <person name="Bloem J."/>
            <person name="Labutti K."/>
            <person name="Salamov A."/>
            <person name="Andreopoulos B."/>
            <person name="Baker S.E."/>
            <person name="Barry K."/>
            <person name="Bills G."/>
            <person name="Bluhm B.H."/>
            <person name="Cannon C."/>
            <person name="Castanera R."/>
            <person name="Culley D.E."/>
            <person name="Daum C."/>
            <person name="Ezra D."/>
            <person name="Gonzalez J.B."/>
            <person name="Henrissat B."/>
            <person name="Kuo A."/>
            <person name="Liang C."/>
            <person name="Lipzen A."/>
            <person name="Lutzoni F."/>
            <person name="Magnuson J."/>
            <person name="Mondo S."/>
            <person name="Nolan M."/>
            <person name="Ohm R."/>
            <person name="Pangilinan J."/>
            <person name="Park H.-J."/>
            <person name="Ramirez L."/>
            <person name="Alfaro M."/>
            <person name="Sun H."/>
            <person name="Tritt A."/>
            <person name="Yoshinaga Y."/>
            <person name="Zwiers L.-H."/>
            <person name="Turgeon B.G."/>
            <person name="Goodwin S.B."/>
            <person name="Spatafora J.W."/>
            <person name="Crous P.W."/>
            <person name="Grigoriev I.V."/>
        </authorList>
    </citation>
    <scope>NUCLEOTIDE SEQUENCE</scope>
    <source>
        <strain evidence="3 5">CBS 781.70</strain>
    </source>
</reference>
<dbReference type="PANTHER" id="PTHR22959:SF0">
    <property type="entry name" value="PARTNER OF Y14 AND MAGO"/>
    <property type="match status" value="1"/>
</dbReference>
<protein>
    <recommendedName>
        <fullName evidence="2">WIBG Mago-binding domain-containing protein</fullName>
    </recommendedName>
</protein>
<feature type="compositionally biased region" description="Basic residues" evidence="1">
    <location>
        <begin position="83"/>
        <end position="93"/>
    </location>
</feature>
<dbReference type="GO" id="GO:1903259">
    <property type="term" value="P:exon-exon junction complex disassembly"/>
    <property type="evidence" value="ECO:0007669"/>
    <property type="project" value="InterPro"/>
</dbReference>
<evidence type="ECO:0000259" key="2">
    <source>
        <dbReference type="SMART" id="SM01273"/>
    </source>
</evidence>
<dbReference type="GO" id="GO:0035145">
    <property type="term" value="C:exon-exon junction complex"/>
    <property type="evidence" value="ECO:0007669"/>
    <property type="project" value="TreeGrafter"/>
</dbReference>
<feature type="region of interest" description="Disordered" evidence="1">
    <location>
        <begin position="1"/>
        <end position="140"/>
    </location>
</feature>
<evidence type="ECO:0000313" key="3">
    <source>
        <dbReference type="EMBL" id="KAF1810907.1"/>
    </source>
</evidence>
<dbReference type="SUPFAM" id="SSF101931">
    <property type="entry name" value="Pym (Within the bgcn gene intron protein, WIBG), N-terminal domain"/>
    <property type="match status" value="1"/>
</dbReference>
<feature type="compositionally biased region" description="Polar residues" evidence="1">
    <location>
        <begin position="7"/>
        <end position="23"/>
    </location>
</feature>
<dbReference type="InterPro" id="IPR036348">
    <property type="entry name" value="WIBG_N_sf"/>
</dbReference>
<dbReference type="InterPro" id="IPR015362">
    <property type="entry name" value="WIBG_mago-bd"/>
</dbReference>
<evidence type="ECO:0000313" key="5">
    <source>
        <dbReference type="RefSeq" id="XP_033532538.1"/>
    </source>
</evidence>
<dbReference type="Proteomes" id="UP000504638">
    <property type="component" value="Unplaced"/>
</dbReference>